<evidence type="ECO:0000256" key="1">
    <source>
        <dbReference type="ARBA" id="ARBA00004141"/>
    </source>
</evidence>
<feature type="transmembrane region" description="Helical" evidence="6">
    <location>
        <begin position="74"/>
        <end position="93"/>
    </location>
</feature>
<protein>
    <recommendedName>
        <fullName evidence="7">TM2 domain-containing protein</fullName>
    </recommendedName>
</protein>
<comment type="subcellular location">
    <subcellularLocation>
        <location evidence="1">Membrane</location>
        <topology evidence="1">Multi-pass membrane protein</topology>
    </subcellularLocation>
</comment>
<evidence type="ECO:0000256" key="3">
    <source>
        <dbReference type="ARBA" id="ARBA00022989"/>
    </source>
</evidence>
<evidence type="ECO:0000259" key="7">
    <source>
        <dbReference type="Pfam" id="PF05154"/>
    </source>
</evidence>
<evidence type="ECO:0000256" key="2">
    <source>
        <dbReference type="ARBA" id="ARBA00022692"/>
    </source>
</evidence>
<evidence type="ECO:0000256" key="5">
    <source>
        <dbReference type="SAM" id="MobiDB-lite"/>
    </source>
</evidence>
<dbReference type="Proteomes" id="UP001501072">
    <property type="component" value="Unassembled WGS sequence"/>
</dbReference>
<dbReference type="EMBL" id="BAAAHU010000036">
    <property type="protein sequence ID" value="GAA1012170.1"/>
    <property type="molecule type" value="Genomic_DNA"/>
</dbReference>
<feature type="compositionally biased region" description="Pro residues" evidence="5">
    <location>
        <begin position="22"/>
        <end position="50"/>
    </location>
</feature>
<reference evidence="9" key="1">
    <citation type="journal article" date="2019" name="Int. J. Syst. Evol. Microbiol.">
        <title>The Global Catalogue of Microorganisms (GCM) 10K type strain sequencing project: providing services to taxonomists for standard genome sequencing and annotation.</title>
        <authorList>
            <consortium name="The Broad Institute Genomics Platform"/>
            <consortium name="The Broad Institute Genome Sequencing Center for Infectious Disease"/>
            <person name="Wu L."/>
            <person name="Ma J."/>
        </authorList>
    </citation>
    <scope>NUCLEOTIDE SEQUENCE [LARGE SCALE GENOMIC DNA]</scope>
    <source>
        <strain evidence="9">JCM 11269</strain>
    </source>
</reference>
<evidence type="ECO:0000256" key="4">
    <source>
        <dbReference type="ARBA" id="ARBA00023136"/>
    </source>
</evidence>
<dbReference type="PANTHER" id="PTHR21016:SF25">
    <property type="entry name" value="TM2 DOMAIN-CONTAINING PROTEIN DDB_G0277895-RELATED"/>
    <property type="match status" value="1"/>
</dbReference>
<dbReference type="RefSeq" id="WP_301477086.1">
    <property type="nucleotide sequence ID" value="NZ_BAAAHU010000036.1"/>
</dbReference>
<evidence type="ECO:0000313" key="8">
    <source>
        <dbReference type="EMBL" id="GAA1012170.1"/>
    </source>
</evidence>
<feature type="region of interest" description="Disordered" evidence="5">
    <location>
        <begin position="1"/>
        <end position="52"/>
    </location>
</feature>
<comment type="caution">
    <text evidence="8">The sequence shown here is derived from an EMBL/GenBank/DDBJ whole genome shotgun (WGS) entry which is preliminary data.</text>
</comment>
<keyword evidence="3 6" id="KW-1133">Transmembrane helix</keyword>
<feature type="compositionally biased region" description="Low complexity" evidence="5">
    <location>
        <begin position="11"/>
        <end position="21"/>
    </location>
</feature>
<feature type="transmembrane region" description="Helical" evidence="6">
    <location>
        <begin position="99"/>
        <end position="122"/>
    </location>
</feature>
<feature type="compositionally biased region" description="Polar residues" evidence="5">
    <location>
        <begin position="1"/>
        <end position="10"/>
    </location>
</feature>
<keyword evidence="9" id="KW-1185">Reference proteome</keyword>
<dbReference type="InterPro" id="IPR050932">
    <property type="entry name" value="TM2D1-3-like"/>
</dbReference>
<accession>A0ABP4DJX1</accession>
<sequence>MSEQPQQPSQAPGYGYPSQPGAYPPPPGGAYPPPPGGYPPPPGAAYPPPGMMADPSAPYGYDPYGRPYSDKSKIVAGVLQLTLGTFGIGRFYIGHVGLGIAQLLTCGGFGFWALVDGIMLLTGSNTTDSKGRVLRG</sequence>
<dbReference type="InterPro" id="IPR007829">
    <property type="entry name" value="TM2"/>
</dbReference>
<dbReference type="Pfam" id="PF05154">
    <property type="entry name" value="TM2"/>
    <property type="match status" value="1"/>
</dbReference>
<evidence type="ECO:0000313" key="9">
    <source>
        <dbReference type="Proteomes" id="UP001501072"/>
    </source>
</evidence>
<gene>
    <name evidence="8" type="ORF">GCM10009564_35130</name>
</gene>
<dbReference type="PANTHER" id="PTHR21016">
    <property type="entry name" value="BETA-AMYLOID BINDING PROTEIN-RELATED"/>
    <property type="match status" value="1"/>
</dbReference>
<keyword evidence="2 6" id="KW-0812">Transmembrane</keyword>
<evidence type="ECO:0000256" key="6">
    <source>
        <dbReference type="SAM" id="Phobius"/>
    </source>
</evidence>
<feature type="domain" description="TM2" evidence="7">
    <location>
        <begin position="70"/>
        <end position="118"/>
    </location>
</feature>
<keyword evidence="4 6" id="KW-0472">Membrane</keyword>
<organism evidence="8 9">
    <name type="scientific">Streptomyces thermogriseus</name>
    <dbReference type="NCBI Taxonomy" id="75292"/>
    <lineage>
        <taxon>Bacteria</taxon>
        <taxon>Bacillati</taxon>
        <taxon>Actinomycetota</taxon>
        <taxon>Actinomycetes</taxon>
        <taxon>Kitasatosporales</taxon>
        <taxon>Streptomycetaceae</taxon>
        <taxon>Streptomyces</taxon>
    </lineage>
</organism>
<proteinExistence type="predicted"/>
<name>A0ABP4DJX1_9ACTN</name>